<dbReference type="InterPro" id="IPR017601">
    <property type="entry name" value="DGQHR-contain_dom"/>
</dbReference>
<gene>
    <name evidence="1" type="ORF">PSQ90_12475</name>
</gene>
<sequence length="236" mass="27059">MTEVEFSVIEVRQPIGPFYVGQMSAQDLFSMCKFDFRRIEERGGVKEFLGIQRRLDEKRVREISTYIKTKEAVFPTAVVIALDQRNVTVKNLADGIFSFKLSAYKDLDDPSRQIEFDDIVSIIDGQHRIKAFESYNGPEFLINVSIFIDIDEATKAEIFSTVNLAQTKVNKSLVYDLFSLSLGRSPEKTCHELVVALDRLEGSPFEKELRDLEPQHLIDSEKRCRKQQWSAASSHI</sequence>
<proteinExistence type="predicted"/>
<dbReference type="RefSeq" id="WP_282210620.1">
    <property type="nucleotide sequence ID" value="NZ_CP118247.1"/>
</dbReference>
<dbReference type="NCBIfam" id="TIGR03187">
    <property type="entry name" value="DGQHR"/>
    <property type="match status" value="1"/>
</dbReference>
<dbReference type="InterPro" id="IPR017642">
    <property type="entry name" value="DNA_S_mod_DndB"/>
</dbReference>
<organism evidence="1 2">
    <name type="scientific">Devosia rhodophyticola</name>
    <dbReference type="NCBI Taxonomy" id="3026423"/>
    <lineage>
        <taxon>Bacteria</taxon>
        <taxon>Pseudomonadati</taxon>
        <taxon>Pseudomonadota</taxon>
        <taxon>Alphaproteobacteria</taxon>
        <taxon>Hyphomicrobiales</taxon>
        <taxon>Devosiaceae</taxon>
        <taxon>Devosia</taxon>
    </lineage>
</organism>
<dbReference type="CDD" id="cd16413">
    <property type="entry name" value="DGQHR_domain"/>
    <property type="match status" value="1"/>
</dbReference>
<evidence type="ECO:0000313" key="1">
    <source>
        <dbReference type="EMBL" id="WDR05101.1"/>
    </source>
</evidence>
<dbReference type="EMBL" id="CP118247">
    <property type="protein sequence ID" value="WDR05101.1"/>
    <property type="molecule type" value="Genomic_DNA"/>
</dbReference>
<dbReference type="Proteomes" id="UP001222118">
    <property type="component" value="Chromosome"/>
</dbReference>
<evidence type="ECO:0000313" key="2">
    <source>
        <dbReference type="Proteomes" id="UP001222118"/>
    </source>
</evidence>
<dbReference type="Pfam" id="PF14072">
    <property type="entry name" value="DndB"/>
    <property type="match status" value="1"/>
</dbReference>
<reference evidence="1 2" key="1">
    <citation type="submission" date="2023-02" db="EMBL/GenBank/DDBJ databases">
        <title>Devosia chondri sp. nov., isolated from the phycosphere of marine algae.</title>
        <authorList>
            <person name="Kim J.M."/>
            <person name="Lee J.K."/>
            <person name="Choi B.J."/>
            <person name="Bayburt H."/>
            <person name="Jeon C.O."/>
        </authorList>
    </citation>
    <scope>NUCLEOTIDE SEQUENCE [LARGE SCALE GENOMIC DNA]</scope>
    <source>
        <strain evidence="1 2">G2-5</strain>
    </source>
</reference>
<accession>A0ABY7YV23</accession>
<keyword evidence="2" id="KW-1185">Reference proteome</keyword>
<protein>
    <submittedName>
        <fullName evidence="1">DGQHR domain-containing protein</fullName>
    </submittedName>
</protein>
<name>A0ABY7YV23_9HYPH</name>